<proteinExistence type="predicted"/>
<dbReference type="Proteomes" id="UP000807025">
    <property type="component" value="Unassembled WGS sequence"/>
</dbReference>
<organism evidence="2 3">
    <name type="scientific">Pleurotus eryngii</name>
    <name type="common">Boletus of the steppes</name>
    <dbReference type="NCBI Taxonomy" id="5323"/>
    <lineage>
        <taxon>Eukaryota</taxon>
        <taxon>Fungi</taxon>
        <taxon>Dikarya</taxon>
        <taxon>Basidiomycota</taxon>
        <taxon>Agaricomycotina</taxon>
        <taxon>Agaricomycetes</taxon>
        <taxon>Agaricomycetidae</taxon>
        <taxon>Agaricales</taxon>
        <taxon>Pleurotineae</taxon>
        <taxon>Pleurotaceae</taxon>
        <taxon>Pleurotus</taxon>
    </lineage>
</organism>
<protein>
    <submittedName>
        <fullName evidence="2">Uncharacterized protein</fullName>
    </submittedName>
</protein>
<sequence>MNPGTEPSLVSQQPHVARVSEGDTPDQVQPQADGCIEEPRESLEGADEVNGGEDHRQAAQNTLESSAIIEPFGGLAGIPVQGESLGPAFEQYQDQIFGGAYAPFSSRLDWEVARWAKLRGLGSTAFSDLLSIEGVVDALGLSFKNSKQLNDIIDKKLPSQRPAFTHTEVRCAGESFDLFSRDIIECVKAFYGDPEHSQYLCFTPERCYVDANKTEWLYHEMNTGKWWWATQKALEKDRPGAMIVPIILSSDKTQLTLFRNKSAYPVYLTIGNLPKSIRRKPSHRGQILLVYLPTSNLSHMTNKASRRRAMSNLFHTSMSHILKPLTLPGTEGLLMASGDGVVQRCYPIFAAYVGDYPEQCLVTGTYNGDSPVCKCPHNQLGLYPCLHPLRDMDNTFSILEHADQGHFLATCKANRFRPLRCPFWAGLPYVDIFLSIVPDVLHQQHQGVIKHLVSWVTQICTPAEVDARAERLPENHGIRIFHKGISSLSRLSGTEHKQISSFLLGLLIDAPIPASDCKRLIRSTRALLDFSYISQFPIHSTETLRLLDSTLSRFHNEKSIFIKYGIREHFNIPKIHSLAHYSRAITLFGATDNYSTESTECLHIDFAKDAYNATNHKDEYPQMTKWLERREKVMLHEKYIIWRERMHIDKLPTIATCNWTPLMSSPLRCKMTKHPSASHIPLSDITSPSGYHVPFFMASLSRFVLLLNHPEIAVLDLELRASHFSLPFTSLPVFHKIKFINADISASASETLDSIHVHPKHEVDNDKEIVVAPRFDVALVRLSPRHESDSPSSLNGLRVGRVRVVFSLPPDAKTILFPSGIEPPTHLAYIEWFSKFARSPDPNSGLYKISHIDEHASIIPVAQIERSVHLFPKWGGKVPVHWTSSNVLDICHDFYVNPFKDHHTYYNII</sequence>
<feature type="region of interest" description="Disordered" evidence="1">
    <location>
        <begin position="1"/>
        <end position="34"/>
    </location>
</feature>
<reference evidence="2" key="1">
    <citation type="submission" date="2020-11" db="EMBL/GenBank/DDBJ databases">
        <authorList>
            <consortium name="DOE Joint Genome Institute"/>
            <person name="Ahrendt S."/>
            <person name="Riley R."/>
            <person name="Andreopoulos W."/>
            <person name="Labutti K."/>
            <person name="Pangilinan J."/>
            <person name="Ruiz-Duenas F.J."/>
            <person name="Barrasa J.M."/>
            <person name="Sanchez-Garcia M."/>
            <person name="Camarero S."/>
            <person name="Miyauchi S."/>
            <person name="Serrano A."/>
            <person name="Linde D."/>
            <person name="Babiker R."/>
            <person name="Drula E."/>
            <person name="Ayuso-Fernandez I."/>
            <person name="Pacheco R."/>
            <person name="Padilla G."/>
            <person name="Ferreira P."/>
            <person name="Barriuso J."/>
            <person name="Kellner H."/>
            <person name="Castanera R."/>
            <person name="Alfaro M."/>
            <person name="Ramirez L."/>
            <person name="Pisabarro A.G."/>
            <person name="Kuo A."/>
            <person name="Tritt A."/>
            <person name="Lipzen A."/>
            <person name="He G."/>
            <person name="Yan M."/>
            <person name="Ng V."/>
            <person name="Cullen D."/>
            <person name="Martin F."/>
            <person name="Rosso M.-N."/>
            <person name="Henrissat B."/>
            <person name="Hibbett D."/>
            <person name="Martinez A.T."/>
            <person name="Grigoriev I.V."/>
        </authorList>
    </citation>
    <scope>NUCLEOTIDE SEQUENCE</scope>
    <source>
        <strain evidence="2">ATCC 90797</strain>
    </source>
</reference>
<evidence type="ECO:0000313" key="3">
    <source>
        <dbReference type="Proteomes" id="UP000807025"/>
    </source>
</evidence>
<dbReference type="OrthoDB" id="3252362at2759"/>
<evidence type="ECO:0000313" key="2">
    <source>
        <dbReference type="EMBL" id="KAF9487129.1"/>
    </source>
</evidence>
<evidence type="ECO:0000256" key="1">
    <source>
        <dbReference type="SAM" id="MobiDB-lite"/>
    </source>
</evidence>
<dbReference type="InterPro" id="IPR041078">
    <property type="entry name" value="Plavaka"/>
</dbReference>
<name>A0A9P5ZG63_PLEER</name>
<dbReference type="AlphaFoldDB" id="A0A9P5ZG63"/>
<keyword evidence="3" id="KW-1185">Reference proteome</keyword>
<comment type="caution">
    <text evidence="2">The sequence shown here is derived from an EMBL/GenBank/DDBJ whole genome shotgun (WGS) entry which is preliminary data.</text>
</comment>
<accession>A0A9P5ZG63</accession>
<gene>
    <name evidence="2" type="ORF">BDN71DRAFT_1405152</name>
</gene>
<dbReference type="EMBL" id="MU154814">
    <property type="protein sequence ID" value="KAF9487129.1"/>
    <property type="molecule type" value="Genomic_DNA"/>
</dbReference>
<dbReference type="Pfam" id="PF18759">
    <property type="entry name" value="Plavaka"/>
    <property type="match status" value="1"/>
</dbReference>